<keyword evidence="2" id="KW-1185">Reference proteome</keyword>
<accession>A0ABX2A645</accession>
<dbReference type="Proteomes" id="UP000757540">
    <property type="component" value="Unassembled WGS sequence"/>
</dbReference>
<organism evidence="1 2">
    <name type="scientific">Isoptericola halotolerans</name>
    <dbReference type="NCBI Taxonomy" id="300560"/>
    <lineage>
        <taxon>Bacteria</taxon>
        <taxon>Bacillati</taxon>
        <taxon>Actinomycetota</taxon>
        <taxon>Actinomycetes</taxon>
        <taxon>Micrococcales</taxon>
        <taxon>Promicromonosporaceae</taxon>
        <taxon>Isoptericola</taxon>
    </lineage>
</organism>
<gene>
    <name evidence="1" type="ORF">HDG69_002760</name>
</gene>
<proteinExistence type="predicted"/>
<evidence type="ECO:0000313" key="1">
    <source>
        <dbReference type="EMBL" id="NOV98175.1"/>
    </source>
</evidence>
<dbReference type="EMBL" id="JABEZU010000003">
    <property type="protein sequence ID" value="NOV98175.1"/>
    <property type="molecule type" value="Genomic_DNA"/>
</dbReference>
<name>A0ABX2A645_9MICO</name>
<sequence>MGTATLIRDVSKNFAGHAALYRLDPPLRTTDYATDEPVEYEHVIVSATAVIFSGPETYIFPGDPETDQVTSWGELGGSYRGGLDHAEALRGAGDGYDIAATEA</sequence>
<reference evidence="1 2" key="1">
    <citation type="submission" date="2020-05" db="EMBL/GenBank/DDBJ databases">
        <title>Genomic Encyclopedia of Type Strains, Phase III (KMG-III): the genomes of soil and plant-associated and newly described type strains.</title>
        <authorList>
            <person name="Whitman W."/>
        </authorList>
    </citation>
    <scope>NUCLEOTIDE SEQUENCE [LARGE SCALE GENOMIC DNA]</scope>
    <source>
        <strain evidence="1 2">KCTC 19046</strain>
    </source>
</reference>
<evidence type="ECO:0000313" key="2">
    <source>
        <dbReference type="Proteomes" id="UP000757540"/>
    </source>
</evidence>
<dbReference type="RefSeq" id="WP_171784389.1">
    <property type="nucleotide sequence ID" value="NZ_BAAAML010000012.1"/>
</dbReference>
<protein>
    <submittedName>
        <fullName evidence="1">Uncharacterized protein</fullName>
    </submittedName>
</protein>
<comment type="caution">
    <text evidence="1">The sequence shown here is derived from an EMBL/GenBank/DDBJ whole genome shotgun (WGS) entry which is preliminary data.</text>
</comment>